<dbReference type="PANTHER" id="PTHR43618">
    <property type="entry name" value="7-ALPHA-HYDROXYSTEROID DEHYDROGENASE"/>
    <property type="match status" value="1"/>
</dbReference>
<dbReference type="InterPro" id="IPR052178">
    <property type="entry name" value="Sec_Metab_Biosynth_SDR"/>
</dbReference>
<evidence type="ECO:0000313" key="4">
    <source>
        <dbReference type="EMBL" id="AJA10742.1"/>
    </source>
</evidence>
<evidence type="ECO:0000313" key="5">
    <source>
        <dbReference type="Proteomes" id="UP000030907"/>
    </source>
</evidence>
<dbReference type="Gene3D" id="3.40.50.720">
    <property type="entry name" value="NAD(P)-binding Rossmann-like Domain"/>
    <property type="match status" value="1"/>
</dbReference>
<proteinExistence type="inferred from homology"/>
<dbReference type="GO" id="GO:0005829">
    <property type="term" value="C:cytosol"/>
    <property type="evidence" value="ECO:0007669"/>
    <property type="project" value="TreeGrafter"/>
</dbReference>
<evidence type="ECO:0000256" key="2">
    <source>
        <dbReference type="ARBA" id="ARBA00022857"/>
    </source>
</evidence>
<dbReference type="EMBL" id="CP009122">
    <property type="protein sequence ID" value="AJA10742.1"/>
    <property type="molecule type" value="Genomic_DNA"/>
</dbReference>
<dbReference type="SUPFAM" id="SSF51735">
    <property type="entry name" value="NAD(P)-binding Rossmann-fold domains"/>
    <property type="match status" value="1"/>
</dbReference>
<dbReference type="HOGENOM" id="CLU_010194_1_1_5"/>
<dbReference type="Pfam" id="PF13561">
    <property type="entry name" value="adh_short_C2"/>
    <property type="match status" value="1"/>
</dbReference>
<gene>
    <name evidence="4" type="ORF">SKP52_19370</name>
</gene>
<organism evidence="4 5">
    <name type="scientific">Sphingopyxis fribergensis</name>
    <dbReference type="NCBI Taxonomy" id="1515612"/>
    <lineage>
        <taxon>Bacteria</taxon>
        <taxon>Pseudomonadati</taxon>
        <taxon>Pseudomonadota</taxon>
        <taxon>Alphaproteobacteria</taxon>
        <taxon>Sphingomonadales</taxon>
        <taxon>Sphingomonadaceae</taxon>
        <taxon>Sphingopyxis</taxon>
    </lineage>
</organism>
<evidence type="ECO:0000256" key="1">
    <source>
        <dbReference type="ARBA" id="ARBA00006484"/>
    </source>
</evidence>
<sequence>MNLQDMFGLDGRIALVTGGSRGIGKMIVEGYLAAGAARVYISARKTAQIEEAIADFETRYPGKVIGLPVDLSTVEGCRALAKELEAREERLDILVNNAGAAWGEPFEGFPEAGWDKVMDINVKSPFFLTQALHGLLKAGGTHERPAKVINIGSIDGMRLNPWETYSYHASKAAILYLTKRLAARLVTDHILVTAIAPGAFQSDMNKAARDHGDAVAKSIPVKRIGVPEDMAGAAIFLASKAGDYVVGDTITVDGGLVHGDVRTSIDA</sequence>
<dbReference type="FunFam" id="3.40.50.720:FF:000084">
    <property type="entry name" value="Short-chain dehydrogenase reductase"/>
    <property type="match status" value="1"/>
</dbReference>
<keyword evidence="3" id="KW-0560">Oxidoreductase</keyword>
<dbReference type="PRINTS" id="PR00081">
    <property type="entry name" value="GDHRDH"/>
</dbReference>
<comment type="similarity">
    <text evidence="1">Belongs to the short-chain dehydrogenases/reductases (SDR) family.</text>
</comment>
<keyword evidence="2" id="KW-0521">NADP</keyword>
<dbReference type="InterPro" id="IPR002347">
    <property type="entry name" value="SDR_fam"/>
</dbReference>
<protein>
    <submittedName>
        <fullName evidence="4">Short-chain dehydrogenase/reductase SDR</fullName>
    </submittedName>
</protein>
<dbReference type="InterPro" id="IPR036291">
    <property type="entry name" value="NAD(P)-bd_dom_sf"/>
</dbReference>
<dbReference type="GO" id="GO:0008709">
    <property type="term" value="F:cholate 7-alpha-dehydrogenase (NAD+) activity"/>
    <property type="evidence" value="ECO:0007669"/>
    <property type="project" value="TreeGrafter"/>
</dbReference>
<dbReference type="PRINTS" id="PR00080">
    <property type="entry name" value="SDRFAMILY"/>
</dbReference>
<dbReference type="OrthoDB" id="286404at2"/>
<accession>A0A0A7PRW6</accession>
<dbReference type="AlphaFoldDB" id="A0A0A7PRW6"/>
<dbReference type="RefSeq" id="WP_039577563.1">
    <property type="nucleotide sequence ID" value="NZ_CP009122.1"/>
</dbReference>
<dbReference type="PANTHER" id="PTHR43618:SF8">
    <property type="entry name" value="7ALPHA-HYDROXYSTEROID DEHYDROGENASE"/>
    <property type="match status" value="1"/>
</dbReference>
<dbReference type="Proteomes" id="UP000030907">
    <property type="component" value="Chromosome"/>
</dbReference>
<dbReference type="STRING" id="1515612.SKP52_19370"/>
<keyword evidence="5" id="KW-1185">Reference proteome</keyword>
<dbReference type="KEGG" id="sphk:SKP52_19370"/>
<evidence type="ECO:0000256" key="3">
    <source>
        <dbReference type="ARBA" id="ARBA00023002"/>
    </source>
</evidence>
<name>A0A0A7PRW6_9SPHN</name>
<reference evidence="4 5" key="1">
    <citation type="journal article" date="2015" name="Int. J. Syst. Evol. Microbiol.">
        <title>Description of Sphingopyxis fribergensis sp. nov. - a soil bacterium with the ability to degrade styrene and phenylacetic acid.</title>
        <authorList>
            <person name="Oelschlagel M."/>
            <person name="Ruckert C."/>
            <person name="Kalinowski J."/>
            <person name="Schmidt G."/>
            <person name="Schlomann M."/>
            <person name="Tischler D."/>
        </authorList>
    </citation>
    <scope>NUCLEOTIDE SEQUENCE [LARGE SCALE GENOMIC DNA]</scope>
    <source>
        <strain evidence="4 5">Kp5.2</strain>
    </source>
</reference>